<keyword evidence="3" id="KW-1185">Reference proteome</keyword>
<dbReference type="RefSeq" id="WP_183414784.1">
    <property type="nucleotide sequence ID" value="NZ_JACHXA010000001.1"/>
</dbReference>
<comment type="caution">
    <text evidence="2">The sequence shown here is derived from an EMBL/GenBank/DDBJ whole genome shotgun (WGS) entry which is preliminary data.</text>
</comment>
<protein>
    <submittedName>
        <fullName evidence="2">Putative tellurite resistance protein B-like protein</fullName>
    </submittedName>
</protein>
<reference evidence="2 3" key="1">
    <citation type="submission" date="2020-08" db="EMBL/GenBank/DDBJ databases">
        <title>Genomic Encyclopedia of Type Strains, Phase III (KMG-III): the genomes of soil and plant-associated and newly described type strains.</title>
        <authorList>
            <person name="Whitman W."/>
        </authorList>
    </citation>
    <scope>NUCLEOTIDE SEQUENCE [LARGE SCALE GENOMIC DNA]</scope>
    <source>
        <strain evidence="2 3">CECT 8803</strain>
    </source>
</reference>
<sequence>MIQKLKKIFASAPVSEPENAFEPTELACACLLTHAALQDGTLEPQEQEAMARLLGQRFKLDNVKAEALLETARGHVAQSVEMYGITRDIKDALAHDERLGLMEMLWQVVYADGELHDYEANLMRRIAGLIYVSDRESGEARKRALRALGILE</sequence>
<evidence type="ECO:0000313" key="2">
    <source>
        <dbReference type="EMBL" id="MBB3063972.1"/>
    </source>
</evidence>
<dbReference type="Proteomes" id="UP000581135">
    <property type="component" value="Unassembled WGS sequence"/>
</dbReference>
<dbReference type="SUPFAM" id="SSF158682">
    <property type="entry name" value="TerB-like"/>
    <property type="match status" value="1"/>
</dbReference>
<dbReference type="EMBL" id="JACHXA010000001">
    <property type="protein sequence ID" value="MBB3063972.1"/>
    <property type="molecule type" value="Genomic_DNA"/>
</dbReference>
<accession>A0A839SNE4</accession>
<dbReference type="InterPro" id="IPR029024">
    <property type="entry name" value="TerB-like"/>
</dbReference>
<organism evidence="2 3">
    <name type="scientific">Limibacillus halophilus</name>
    <dbReference type="NCBI Taxonomy" id="1579333"/>
    <lineage>
        <taxon>Bacteria</taxon>
        <taxon>Pseudomonadati</taxon>
        <taxon>Pseudomonadota</taxon>
        <taxon>Alphaproteobacteria</taxon>
        <taxon>Rhodospirillales</taxon>
        <taxon>Rhodovibrionaceae</taxon>
        <taxon>Limibacillus</taxon>
    </lineage>
</organism>
<feature type="domain" description="Co-chaperone DjlA N-terminal" evidence="1">
    <location>
        <begin position="25"/>
        <end position="141"/>
    </location>
</feature>
<dbReference type="Gene3D" id="1.10.3680.10">
    <property type="entry name" value="TerB-like"/>
    <property type="match status" value="1"/>
</dbReference>
<dbReference type="CDD" id="cd07313">
    <property type="entry name" value="terB_like_2"/>
    <property type="match status" value="1"/>
</dbReference>
<dbReference type="AlphaFoldDB" id="A0A839SNE4"/>
<dbReference type="InterPro" id="IPR007791">
    <property type="entry name" value="DjlA_N"/>
</dbReference>
<evidence type="ECO:0000259" key="1">
    <source>
        <dbReference type="Pfam" id="PF05099"/>
    </source>
</evidence>
<dbReference type="Pfam" id="PF05099">
    <property type="entry name" value="TerB"/>
    <property type="match status" value="1"/>
</dbReference>
<gene>
    <name evidence="2" type="ORF">FHR98_000237</name>
</gene>
<name>A0A839SNE4_9PROT</name>
<evidence type="ECO:0000313" key="3">
    <source>
        <dbReference type="Proteomes" id="UP000581135"/>
    </source>
</evidence>
<proteinExistence type="predicted"/>